<organism evidence="2 3">
    <name type="scientific">Staphylotrichum tortipilum</name>
    <dbReference type="NCBI Taxonomy" id="2831512"/>
    <lineage>
        <taxon>Eukaryota</taxon>
        <taxon>Fungi</taxon>
        <taxon>Dikarya</taxon>
        <taxon>Ascomycota</taxon>
        <taxon>Pezizomycotina</taxon>
        <taxon>Sordariomycetes</taxon>
        <taxon>Sordariomycetidae</taxon>
        <taxon>Sordariales</taxon>
        <taxon>Chaetomiaceae</taxon>
        <taxon>Staphylotrichum</taxon>
    </lineage>
</organism>
<evidence type="ECO:0000313" key="2">
    <source>
        <dbReference type="EMBL" id="KAK3905617.1"/>
    </source>
</evidence>
<dbReference type="InterPro" id="IPR029033">
    <property type="entry name" value="His_PPase_superfam"/>
</dbReference>
<keyword evidence="1" id="KW-0472">Membrane</keyword>
<feature type="transmembrane region" description="Helical" evidence="1">
    <location>
        <begin position="347"/>
        <end position="367"/>
    </location>
</feature>
<proteinExistence type="predicted"/>
<protein>
    <submittedName>
        <fullName evidence="2">Histidine phosphatase superfamily</fullName>
    </submittedName>
</protein>
<keyword evidence="1" id="KW-0812">Transmembrane</keyword>
<keyword evidence="1" id="KW-1133">Transmembrane helix</keyword>
<name>A0AAN6MRC5_9PEZI</name>
<reference evidence="2" key="1">
    <citation type="journal article" date="2023" name="Mol. Phylogenet. Evol.">
        <title>Genome-scale phylogeny and comparative genomics of the fungal order Sordariales.</title>
        <authorList>
            <person name="Hensen N."/>
            <person name="Bonometti L."/>
            <person name="Westerberg I."/>
            <person name="Brannstrom I.O."/>
            <person name="Guillou S."/>
            <person name="Cros-Aarteil S."/>
            <person name="Calhoun S."/>
            <person name="Haridas S."/>
            <person name="Kuo A."/>
            <person name="Mondo S."/>
            <person name="Pangilinan J."/>
            <person name="Riley R."/>
            <person name="LaButti K."/>
            <person name="Andreopoulos B."/>
            <person name="Lipzen A."/>
            <person name="Chen C."/>
            <person name="Yan M."/>
            <person name="Daum C."/>
            <person name="Ng V."/>
            <person name="Clum A."/>
            <person name="Steindorff A."/>
            <person name="Ohm R.A."/>
            <person name="Martin F."/>
            <person name="Silar P."/>
            <person name="Natvig D.O."/>
            <person name="Lalanne C."/>
            <person name="Gautier V."/>
            <person name="Ament-Velasquez S.L."/>
            <person name="Kruys A."/>
            <person name="Hutchinson M.I."/>
            <person name="Powell A.J."/>
            <person name="Barry K."/>
            <person name="Miller A.N."/>
            <person name="Grigoriev I.V."/>
            <person name="Debuchy R."/>
            <person name="Gladieux P."/>
            <person name="Hiltunen Thoren M."/>
            <person name="Johannesson H."/>
        </authorList>
    </citation>
    <scope>NUCLEOTIDE SEQUENCE</scope>
    <source>
        <strain evidence="2">CBS 103.79</strain>
    </source>
</reference>
<sequence>MTIDSSQLTVESSTDRCSSASAMAFMQGLYPPWPHTTCDLEVPEYTRFANGSLLNYPLCGYQYPNIRTISPNTDPDSIWVFCEAFPRSQANFYNAHELYDYAAYRWTHDNKVRSSITAGDLETLRHLAWQEQSLKHANVSEAVLARDDPTSAVAGRTLCSRVASLFAENIESRGERNKLNLAFTSHEPFLAFFALTNLAAGHGSSSDVFSQLPEPGATLTFELFSVDPDVDPSDDDPFTNNTDPYPSDIPPYPTPEHLYVRFLYHNSTPTLTTTSPTNALPPLVPWPLFNSGRFSMSFRHFNATMWDLGMANVSAWCSACESGAPFCSGPGGRGGPDDARRRRVNQILAGMIGSAATLLAVAMVGLVA</sequence>
<evidence type="ECO:0000313" key="3">
    <source>
        <dbReference type="Proteomes" id="UP001303889"/>
    </source>
</evidence>
<evidence type="ECO:0000256" key="1">
    <source>
        <dbReference type="SAM" id="Phobius"/>
    </source>
</evidence>
<dbReference type="Gene3D" id="3.40.50.1240">
    <property type="entry name" value="Phosphoglycerate mutase-like"/>
    <property type="match status" value="1"/>
</dbReference>
<dbReference type="Proteomes" id="UP001303889">
    <property type="component" value="Unassembled WGS sequence"/>
</dbReference>
<gene>
    <name evidence="2" type="ORF">C8A05DRAFT_41472</name>
</gene>
<reference evidence="2" key="2">
    <citation type="submission" date="2023-05" db="EMBL/GenBank/DDBJ databases">
        <authorList>
            <consortium name="Lawrence Berkeley National Laboratory"/>
            <person name="Steindorff A."/>
            <person name="Hensen N."/>
            <person name="Bonometti L."/>
            <person name="Westerberg I."/>
            <person name="Brannstrom I.O."/>
            <person name="Guillou S."/>
            <person name="Cros-Aarteil S."/>
            <person name="Calhoun S."/>
            <person name="Haridas S."/>
            <person name="Kuo A."/>
            <person name="Mondo S."/>
            <person name="Pangilinan J."/>
            <person name="Riley R."/>
            <person name="Labutti K."/>
            <person name="Andreopoulos B."/>
            <person name="Lipzen A."/>
            <person name="Chen C."/>
            <person name="Yanf M."/>
            <person name="Daum C."/>
            <person name="Ng V."/>
            <person name="Clum A."/>
            <person name="Ohm R."/>
            <person name="Martin F."/>
            <person name="Silar P."/>
            <person name="Natvig D."/>
            <person name="Lalanne C."/>
            <person name="Gautier V."/>
            <person name="Ament-Velasquez S.L."/>
            <person name="Kruys A."/>
            <person name="Hutchinson M.I."/>
            <person name="Powell A.J."/>
            <person name="Barry K."/>
            <person name="Miller A.N."/>
            <person name="Grigoriev I.V."/>
            <person name="Debuchy R."/>
            <person name="Gladieux P."/>
            <person name="Thoren M.H."/>
            <person name="Johannesson H."/>
        </authorList>
    </citation>
    <scope>NUCLEOTIDE SEQUENCE</scope>
    <source>
        <strain evidence="2">CBS 103.79</strain>
    </source>
</reference>
<keyword evidence="3" id="KW-1185">Reference proteome</keyword>
<dbReference type="AlphaFoldDB" id="A0AAN6MRC5"/>
<dbReference type="EMBL" id="MU855352">
    <property type="protein sequence ID" value="KAK3905617.1"/>
    <property type="molecule type" value="Genomic_DNA"/>
</dbReference>
<comment type="caution">
    <text evidence="2">The sequence shown here is derived from an EMBL/GenBank/DDBJ whole genome shotgun (WGS) entry which is preliminary data.</text>
</comment>
<accession>A0AAN6MRC5</accession>
<dbReference type="SUPFAM" id="SSF53254">
    <property type="entry name" value="Phosphoglycerate mutase-like"/>
    <property type="match status" value="1"/>
</dbReference>